<reference evidence="2" key="1">
    <citation type="submission" date="2021-01" db="EMBL/GenBank/DDBJ databases">
        <title>Fulvivirga kasyanovii gen. nov., sp nov., a novel member of the phylum Bacteroidetes isolated from seawater in a mussel farm.</title>
        <authorList>
            <person name="Zhao L.-H."/>
            <person name="Wang Z.-J."/>
        </authorList>
    </citation>
    <scope>NUCLEOTIDE SEQUENCE</scope>
    <source>
        <strain evidence="2">29W222</strain>
    </source>
</reference>
<dbReference type="GO" id="GO:0003677">
    <property type="term" value="F:DNA binding"/>
    <property type="evidence" value="ECO:0007669"/>
    <property type="project" value="InterPro"/>
</dbReference>
<dbReference type="AlphaFoldDB" id="A0A937FZ32"/>
<dbReference type="Pfam" id="PF04471">
    <property type="entry name" value="Mrr_cat"/>
    <property type="match status" value="1"/>
</dbReference>
<dbReference type="InterPro" id="IPR011856">
    <property type="entry name" value="tRNA_endonuc-like_dom_sf"/>
</dbReference>
<proteinExistence type="predicted"/>
<feature type="domain" description="Restriction endonuclease type IV Mrr" evidence="1">
    <location>
        <begin position="44"/>
        <end position="126"/>
    </location>
</feature>
<dbReference type="GO" id="GO:0004519">
    <property type="term" value="F:endonuclease activity"/>
    <property type="evidence" value="ECO:0007669"/>
    <property type="project" value="UniProtKB-KW"/>
</dbReference>
<name>A0A937FZ32_9BACT</name>
<organism evidence="2 3">
    <name type="scientific">Fulvivirga marina</name>
    <dbReference type="NCBI Taxonomy" id="2494733"/>
    <lineage>
        <taxon>Bacteria</taxon>
        <taxon>Pseudomonadati</taxon>
        <taxon>Bacteroidota</taxon>
        <taxon>Cytophagia</taxon>
        <taxon>Cytophagales</taxon>
        <taxon>Fulvivirgaceae</taxon>
        <taxon>Fulvivirga</taxon>
    </lineage>
</organism>
<keyword evidence="2" id="KW-0540">Nuclease</keyword>
<comment type="caution">
    <text evidence="2">The sequence shown here is derived from an EMBL/GenBank/DDBJ whole genome shotgun (WGS) entry which is preliminary data.</text>
</comment>
<keyword evidence="2" id="KW-0255">Endonuclease</keyword>
<protein>
    <submittedName>
        <fullName evidence="2">Restriction endonuclease</fullName>
    </submittedName>
</protein>
<dbReference type="InterPro" id="IPR007560">
    <property type="entry name" value="Restrct_endonuc_IV_Mrr"/>
</dbReference>
<accession>A0A937FZ32</accession>
<dbReference type="InterPro" id="IPR011335">
    <property type="entry name" value="Restrct_endonuc-II-like"/>
</dbReference>
<dbReference type="Proteomes" id="UP000614216">
    <property type="component" value="Unassembled WGS sequence"/>
</dbReference>
<dbReference type="RefSeq" id="WP_202857167.1">
    <property type="nucleotide sequence ID" value="NZ_JAEUGD010000048.1"/>
</dbReference>
<dbReference type="GO" id="GO:0009307">
    <property type="term" value="P:DNA restriction-modification system"/>
    <property type="evidence" value="ECO:0007669"/>
    <property type="project" value="InterPro"/>
</dbReference>
<dbReference type="Gene3D" id="3.40.1350.10">
    <property type="match status" value="1"/>
</dbReference>
<evidence type="ECO:0000259" key="1">
    <source>
        <dbReference type="Pfam" id="PF04471"/>
    </source>
</evidence>
<evidence type="ECO:0000313" key="2">
    <source>
        <dbReference type="EMBL" id="MBL6447628.1"/>
    </source>
</evidence>
<gene>
    <name evidence="2" type="ORF">JMN32_15020</name>
</gene>
<dbReference type="SUPFAM" id="SSF52980">
    <property type="entry name" value="Restriction endonuclease-like"/>
    <property type="match status" value="1"/>
</dbReference>
<evidence type="ECO:0000313" key="3">
    <source>
        <dbReference type="Proteomes" id="UP000614216"/>
    </source>
</evidence>
<dbReference type="EMBL" id="JAEUGD010000048">
    <property type="protein sequence ID" value="MBL6447628.1"/>
    <property type="molecule type" value="Genomic_DNA"/>
</dbReference>
<sequence>MEKTLSSDKDWRNYEKQIFNNLGQKFPGCSITFDDSIFGIFSKTDRQIDISIRGELAGNKILGVVDCKYYSKKIDVKAVESFLGMLEDLNANIGIMITNDGYSQAAINRASVKNLKLEIVKIEELALLEVDVDEIINQKILNLRLSKFEFFKRLKENWSQFDEVNSSYAKRLITFKEGFANTEFYAFKNSIKESARIFRDFAELSKVTIRIPANKQDESTNWREEKRVYECSVTRTELESFLQLDFWELRQDIKKWRKEFLENTTYTKQSVIDFANKYITSKKV</sequence>
<keyword evidence="2" id="KW-0378">Hydrolase</keyword>
<keyword evidence="3" id="KW-1185">Reference proteome</keyword>